<dbReference type="Gene3D" id="3.40.630.30">
    <property type="match status" value="1"/>
</dbReference>
<evidence type="ECO:0000313" key="2">
    <source>
        <dbReference type="EMBL" id="QUC20179.1"/>
    </source>
</evidence>
<protein>
    <recommendedName>
        <fullName evidence="1">N-acetyltransferase domain-containing protein</fullName>
    </recommendedName>
</protein>
<dbReference type="InterPro" id="IPR052523">
    <property type="entry name" value="Trichothecene_AcTrans"/>
</dbReference>
<dbReference type="Pfam" id="PF13508">
    <property type="entry name" value="Acetyltransf_7"/>
    <property type="match status" value="1"/>
</dbReference>
<dbReference type="PANTHER" id="PTHR42791:SF1">
    <property type="entry name" value="N-ACETYLTRANSFERASE DOMAIN-CONTAINING PROTEIN"/>
    <property type="match status" value="1"/>
</dbReference>
<dbReference type="OrthoDB" id="544277at2759"/>
<accession>A0A8E5HR95</accession>
<keyword evidence="3" id="KW-1185">Reference proteome</keyword>
<dbReference type="InterPro" id="IPR016181">
    <property type="entry name" value="Acyl_CoA_acyltransferase"/>
</dbReference>
<evidence type="ECO:0000259" key="1">
    <source>
        <dbReference type="PROSITE" id="PS51186"/>
    </source>
</evidence>
<dbReference type="InterPro" id="IPR000182">
    <property type="entry name" value="GNAT_dom"/>
</dbReference>
<sequence length="255" mass="29126">MAQVNHVENHLESDIHLSLIPSSWGSQVRELHMSDCHDAGLALAHSFATDPLSLYLLGVDGAASWSSEKLWKLHVRLMKYSYASYKLRGVATSIGPDYDAVALWMPPGTTNDDWIATLWSGIWRLWYLLPREGRKRFFDEVFPILHDTKAEIMGNRTDDCYYLGYIGTKASARGRGYATKLLDHMIYKADEDNRAIYLESSHVRNNKFYAKFGFEIKKEIVLTRGPRPIRLYCMVREPQNDKSSTSVADLGTDKE</sequence>
<dbReference type="SUPFAM" id="SSF55729">
    <property type="entry name" value="Acyl-CoA N-acyltransferases (Nat)"/>
    <property type="match status" value="1"/>
</dbReference>
<dbReference type="Proteomes" id="UP000027002">
    <property type="component" value="Chromosome 3"/>
</dbReference>
<dbReference type="GO" id="GO:0016747">
    <property type="term" value="F:acyltransferase activity, transferring groups other than amino-acyl groups"/>
    <property type="evidence" value="ECO:0007669"/>
    <property type="project" value="InterPro"/>
</dbReference>
<evidence type="ECO:0000313" key="3">
    <source>
        <dbReference type="Proteomes" id="UP000027002"/>
    </source>
</evidence>
<proteinExistence type="predicted"/>
<dbReference type="CDD" id="cd04301">
    <property type="entry name" value="NAT_SF"/>
    <property type="match status" value="1"/>
</dbReference>
<dbReference type="PANTHER" id="PTHR42791">
    <property type="entry name" value="GNAT FAMILY ACETYLTRANSFERASE"/>
    <property type="match status" value="1"/>
</dbReference>
<feature type="domain" description="N-acetyltransferase" evidence="1">
    <location>
        <begin position="152"/>
        <end position="236"/>
    </location>
</feature>
<dbReference type="EMBL" id="CP072755">
    <property type="protein sequence ID" value="QUC20179.1"/>
    <property type="molecule type" value="Genomic_DNA"/>
</dbReference>
<dbReference type="PROSITE" id="PS51186">
    <property type="entry name" value="GNAT"/>
    <property type="match status" value="1"/>
</dbReference>
<gene>
    <name evidence="2" type="ORF">UV8b_04420</name>
</gene>
<organism evidence="2 3">
    <name type="scientific">Ustilaginoidea virens</name>
    <name type="common">Rice false smut fungus</name>
    <name type="synonym">Villosiclava virens</name>
    <dbReference type="NCBI Taxonomy" id="1159556"/>
    <lineage>
        <taxon>Eukaryota</taxon>
        <taxon>Fungi</taxon>
        <taxon>Dikarya</taxon>
        <taxon>Ascomycota</taxon>
        <taxon>Pezizomycotina</taxon>
        <taxon>Sordariomycetes</taxon>
        <taxon>Hypocreomycetidae</taxon>
        <taxon>Hypocreales</taxon>
        <taxon>Clavicipitaceae</taxon>
        <taxon>Ustilaginoidea</taxon>
    </lineage>
</organism>
<reference evidence="2" key="1">
    <citation type="submission" date="2020-03" db="EMBL/GenBank/DDBJ databases">
        <title>A mixture of massive structural variations and highly conserved coding sequences in Ustilaginoidea virens genome.</title>
        <authorList>
            <person name="Zhang K."/>
            <person name="Zhao Z."/>
            <person name="Zhang Z."/>
            <person name="Li Y."/>
            <person name="Hsiang T."/>
            <person name="Sun W."/>
        </authorList>
    </citation>
    <scope>NUCLEOTIDE SEQUENCE</scope>
    <source>
        <strain evidence="2">UV-8b</strain>
    </source>
</reference>
<dbReference type="GeneID" id="66065198"/>
<dbReference type="AlphaFoldDB" id="A0A8E5HR95"/>
<name>A0A8E5HR95_USTVR</name>
<dbReference type="KEGG" id="uvi:66065198"/>
<dbReference type="RefSeq" id="XP_042997852.1">
    <property type="nucleotide sequence ID" value="XM_043141918.1"/>
</dbReference>